<evidence type="ECO:0000313" key="5">
    <source>
        <dbReference type="Proteomes" id="UP000000437"/>
    </source>
</evidence>
<evidence type="ECO:0000256" key="2">
    <source>
        <dbReference type="SAM" id="SignalP"/>
    </source>
</evidence>
<dbReference type="Proteomes" id="UP000000437">
    <property type="component" value="Chromosome 13"/>
</dbReference>
<dbReference type="SUPFAM" id="SSF54117">
    <property type="entry name" value="Interleukin 8-like chemokines"/>
    <property type="match status" value="1"/>
</dbReference>
<evidence type="ECO:0000259" key="3">
    <source>
        <dbReference type="Pfam" id="PF00048"/>
    </source>
</evidence>
<organism evidence="4">
    <name type="scientific">Danio rerio</name>
    <name type="common">Zebrafish</name>
    <name type="synonym">Brachydanio rerio</name>
    <dbReference type="NCBI Taxonomy" id="7955"/>
    <lineage>
        <taxon>Eukaryota</taxon>
        <taxon>Metazoa</taxon>
        <taxon>Chordata</taxon>
        <taxon>Craniata</taxon>
        <taxon>Vertebrata</taxon>
        <taxon>Euteleostomi</taxon>
        <taxon>Actinopterygii</taxon>
        <taxon>Neopterygii</taxon>
        <taxon>Teleostei</taxon>
        <taxon>Ostariophysi</taxon>
        <taxon>Cypriniformes</taxon>
        <taxon>Danionidae</taxon>
        <taxon>Danioninae</taxon>
        <taxon>Danio</taxon>
    </lineage>
</organism>
<keyword evidence="5" id="KW-1185">Reference proteome</keyword>
<dbReference type="KEGG" id="dre:100321314"/>
<dbReference type="AGR" id="ZFIN:ZDB-GENE-090303-1"/>
<dbReference type="GeneID" id="100321314"/>
<reference evidence="6" key="4">
    <citation type="journal article" date="2008" name="Comp. Biochem. Physiol. B, Biochem. Mol. Biol.">
        <title>Molecular cloning and functional analysis of zebrafish (Danio rerio) chemokine genes.</title>
        <authorList>
            <person name="Chen L.C."/>
            <person name="Chen J.Y."/>
            <person name="Hour A.L."/>
            <person name="Shiau C.Y."/>
            <person name="Hui C.F."/>
            <person name="Wu J.L."/>
        </authorList>
    </citation>
    <scope>NUCLEOTIDE SEQUENCE</scope>
    <source>
        <strain evidence="6">Tuebingen</strain>
    </source>
</reference>
<keyword evidence="2 6" id="KW-0732">Signal</keyword>
<dbReference type="EMBL" id="CR762483">
    <property type="status" value="NOT_ANNOTATED_CDS"/>
    <property type="molecule type" value="Genomic_DNA"/>
</dbReference>
<accession>A0A2R8Q8Y8</accession>
<reference evidence="6" key="8">
    <citation type="journal article" date="2017" name="Dev. Cell">
        <title>The Vascular Niche Regulates Hematopoietic Stem and Progenitor Cell Lodgment and Expansion via klf6a-ccl25b.</title>
        <authorList>
            <person name="Xue Y."/>
            <person name="Lv J."/>
            <person name="Zhang C."/>
            <person name="Wang L."/>
            <person name="Ma D."/>
            <person name="Liu F."/>
        </authorList>
    </citation>
    <scope>NUCLEOTIDE SEQUENCE</scope>
    <source>
        <strain evidence="6">Tuebingen</strain>
    </source>
</reference>
<dbReference type="RefSeq" id="NP_001315019.1">
    <property type="nucleotide sequence ID" value="NM_001328090.1"/>
</dbReference>
<accession>A0A8M1P9I7</accession>
<keyword evidence="1" id="KW-0202">Cytokine</keyword>
<reference evidence="6" key="11">
    <citation type="journal article" date="2022" name="PLoS Genet.">
        <title>mTOR activity is essential for retinal pigment epithelium regeneration in zebrafish.</title>
        <authorList>
            <person name="Lu F."/>
            <person name="Leach L.L."/>
            <person name="Gross J.M."/>
        </authorList>
    </citation>
    <scope>NUCLEOTIDE SEQUENCE</scope>
    <source>
        <strain evidence="6">Tuebingen</strain>
    </source>
</reference>
<reference evidence="6" key="5">
    <citation type="journal article" date="2011" name="BMC Res. Notes">
        <title>Rapid screening of innate immune gene expression in zebrafish using reverse transcription - multiplex ligation-dependent probe amplification.</title>
        <authorList>
            <person name="Rotman J."/>
            <person name="van Gils W."/>
            <person name="Butler D."/>
            <person name="Spaink H.P."/>
            <person name="Meijer A.H."/>
        </authorList>
    </citation>
    <scope>NUCLEOTIDE SEQUENCE</scope>
    <source>
        <strain evidence="6">Tuebingen</strain>
    </source>
</reference>
<protein>
    <submittedName>
        <fullName evidence="4 6">Chemokine (C-X-C motif) ligand 18a, duplicate 1</fullName>
    </submittedName>
</protein>
<gene>
    <name evidence="4 6 7" type="primary">cxcl18a.1</name>
    <name evidence="6" type="synonym">cxc46</name>
</gene>
<proteinExistence type="predicted"/>
<sequence length="120" mass="13776">MAFKTLQASVKVLLLLSVCSHFISVKMTAATFIREKCECVKEAGAVQWRKITDYTITPKNPLCNKVQIKLQLSNKEVCLNPESKQGKKLQKCWQKINFNPQRKKVCLTIKKNAPKRLKKL</sequence>
<reference evidence="4" key="10">
    <citation type="submission" date="2018-04" db="UniProtKB">
        <authorList>
            <consortium name="Ensembl"/>
        </authorList>
    </citation>
    <scope>IDENTIFICATION</scope>
    <source>
        <strain evidence="4">Tuebingen</strain>
    </source>
</reference>
<dbReference type="Bgee" id="ENSDARG00000111840">
    <property type="expression patterns" value="Expressed in zone of skin and 13 other cell types or tissues"/>
</dbReference>
<dbReference type="GeneTree" id="ENSGT00940000180783"/>
<dbReference type="GO" id="GO:0006955">
    <property type="term" value="P:immune response"/>
    <property type="evidence" value="ECO:0007669"/>
    <property type="project" value="InterPro"/>
</dbReference>
<dbReference type="Pfam" id="PF00048">
    <property type="entry name" value="IL8"/>
    <property type="match status" value="1"/>
</dbReference>
<reference evidence="6" key="7">
    <citation type="journal article" date="2015" name="J. Immunol.">
        <title>Characterization of samhd1 morphant zebrafish recapitulates features of the human type I interferonopathy Aicardi-Goutieres syndrome.</title>
        <authorList>
            <person name="Kasher P.R."/>
            <person name="Jenkinson E.M."/>
            <person name="Briolat V."/>
            <person name="Gent D."/>
            <person name="Morrissey C."/>
            <person name="Zeef L.A."/>
            <person name="Rice G.I."/>
            <person name="Levraud J.P."/>
            <person name="Crow Y.J."/>
        </authorList>
    </citation>
    <scope>NUCLEOTIDE SEQUENCE</scope>
    <source>
        <strain evidence="6">Tuebingen</strain>
    </source>
</reference>
<feature type="domain" description="Chemokine interleukin-8-like" evidence="3">
    <location>
        <begin position="36"/>
        <end position="93"/>
    </location>
</feature>
<dbReference type="ZFIN" id="ZDB-GENE-090303-1">
    <property type="gene designation" value="cxcl18a.1"/>
</dbReference>
<reference evidence="6" key="12">
    <citation type="journal article" date="2023" name="Sci. Rep.">
        <title>A CRISPR-Cas9-mediated F0 screen to identify pro-regenerative genes in the zebrafish retinal pigment epithelium.</title>
        <authorList>
            <person name="Lu F."/>
            <person name="Leach L.L."/>
            <person name="Gross J.M."/>
        </authorList>
    </citation>
    <scope>NUCLEOTIDE SEQUENCE</scope>
    <source>
        <strain evidence="6">Tuebingen</strain>
    </source>
</reference>
<dbReference type="CTD" id="100321314"/>
<feature type="chain" id="PRO_5043058277" evidence="6">
    <location>
        <begin position="28"/>
        <end position="120"/>
    </location>
</feature>
<dbReference type="GO" id="GO:0008009">
    <property type="term" value="F:chemokine activity"/>
    <property type="evidence" value="ECO:0007669"/>
    <property type="project" value="InterPro"/>
</dbReference>
<reference evidence="4 5" key="6">
    <citation type="journal article" date="2013" name="Nature">
        <title>The zebrafish reference genome sequence and its relationship to the human genome.</title>
        <authorList>
            <consortium name="Genome Reference Consortium Zebrafish"/>
            <person name="Howe K."/>
            <person name="Clark M.D."/>
            <person name="Torroja C.F."/>
            <person name="Torrance J."/>
            <person name="Berthelot C."/>
            <person name="Muffato M."/>
            <person name="Collins J.E."/>
            <person name="Humphray S."/>
            <person name="McLaren K."/>
            <person name="Matthews L."/>
            <person name="McLaren S."/>
            <person name="Sealy I."/>
            <person name="Caccamo M."/>
            <person name="Churcher C."/>
            <person name="Scott C."/>
            <person name="Barrett J.C."/>
            <person name="Koch R."/>
            <person name="Rauch G.J."/>
            <person name="White S."/>
            <person name="Chow W."/>
            <person name="Kilian B."/>
            <person name="Quintais L.T."/>
            <person name="Guerra-Assuncao J.A."/>
            <person name="Zhou Y."/>
            <person name="Gu Y."/>
            <person name="Yen J."/>
            <person name="Vogel J.H."/>
            <person name="Eyre T."/>
            <person name="Redmond S."/>
            <person name="Banerjee R."/>
            <person name="Chi J."/>
            <person name="Fu B."/>
            <person name="Langley E."/>
            <person name="Maguire S.F."/>
            <person name="Laird G.K."/>
            <person name="Lloyd D."/>
            <person name="Kenyon E."/>
            <person name="Donaldson S."/>
            <person name="Sehra H."/>
            <person name="Almeida-King J."/>
            <person name="Loveland J."/>
            <person name="Trevanion S."/>
            <person name="Jones M."/>
            <person name="Quail M."/>
            <person name="Willey D."/>
            <person name="Hunt A."/>
            <person name="Burton J."/>
            <person name="Sims S."/>
            <person name="McLay K."/>
            <person name="Plumb B."/>
            <person name="Davis J."/>
            <person name="Clee C."/>
            <person name="Oliver K."/>
            <person name="Clark R."/>
            <person name="Riddle C."/>
            <person name="Elliot D."/>
            <person name="Eliott D."/>
            <person name="Threadgold G."/>
            <person name="Harden G."/>
            <person name="Ware D."/>
            <person name="Begum S."/>
            <person name="Mortimore B."/>
            <person name="Mortimer B."/>
            <person name="Kerry G."/>
            <person name="Heath P."/>
            <person name="Phillimore B."/>
            <person name="Tracey A."/>
            <person name="Corby N."/>
            <person name="Dunn M."/>
            <person name="Johnson C."/>
            <person name="Wood J."/>
            <person name="Clark S."/>
            <person name="Pelan S."/>
            <person name="Griffiths G."/>
            <person name="Smith M."/>
            <person name="Glithero R."/>
            <person name="Howden P."/>
            <person name="Barker N."/>
            <person name="Lloyd C."/>
            <person name="Stevens C."/>
            <person name="Harley J."/>
            <person name="Holt K."/>
            <person name="Panagiotidis G."/>
            <person name="Lovell J."/>
            <person name="Beasley H."/>
            <person name="Henderson C."/>
            <person name="Gordon D."/>
            <person name="Auger K."/>
            <person name="Wright D."/>
            <person name="Collins J."/>
            <person name="Raisen C."/>
            <person name="Dyer L."/>
            <person name="Leung K."/>
            <person name="Robertson L."/>
            <person name="Ambridge K."/>
            <person name="Leongamornlert D."/>
            <person name="McGuire S."/>
            <person name="Gilderthorp R."/>
            <person name="Griffiths C."/>
            <person name="Manthravadi D."/>
            <person name="Nichol S."/>
            <person name="Barker G."/>
            <person name="Whitehead S."/>
            <person name="Kay M."/>
            <person name="Brown J."/>
            <person name="Murnane C."/>
            <person name="Gray E."/>
            <person name="Humphries M."/>
            <person name="Sycamore N."/>
            <person name="Barker D."/>
            <person name="Saunders D."/>
            <person name="Wallis J."/>
            <person name="Babbage A."/>
            <person name="Hammond S."/>
            <person name="Mashreghi-Mohammadi M."/>
            <person name="Barr L."/>
            <person name="Martin S."/>
            <person name="Wray P."/>
            <person name="Ellington A."/>
            <person name="Matthews N."/>
            <person name="Ellwood M."/>
            <person name="Woodmansey R."/>
            <person name="Clark G."/>
            <person name="Cooper J."/>
            <person name="Cooper J."/>
            <person name="Tromans A."/>
            <person name="Grafham D."/>
            <person name="Skuce C."/>
            <person name="Pandian R."/>
            <person name="Andrews R."/>
            <person name="Harrison E."/>
            <person name="Kimberley A."/>
            <person name="Garnett J."/>
            <person name="Fosker N."/>
            <person name="Hall R."/>
            <person name="Garner P."/>
            <person name="Kelly D."/>
            <person name="Bird C."/>
            <person name="Palmer S."/>
            <person name="Gehring I."/>
            <person name="Berger A."/>
            <person name="Dooley C.M."/>
            <person name="Ersan-Urun Z."/>
            <person name="Eser C."/>
            <person name="Geiger H."/>
            <person name="Geisler M."/>
            <person name="Karotki L."/>
            <person name="Kirn A."/>
            <person name="Konantz J."/>
            <person name="Konantz M."/>
            <person name="Oberlander M."/>
            <person name="Rudolph-Geiger S."/>
            <person name="Teucke M."/>
            <person name="Lanz C."/>
            <person name="Raddatz G."/>
            <person name="Osoegawa K."/>
            <person name="Zhu B."/>
            <person name="Rapp A."/>
            <person name="Widaa S."/>
            <person name="Langford C."/>
            <person name="Yang F."/>
            <person name="Schuster S.C."/>
            <person name="Carter N.P."/>
            <person name="Harrow J."/>
            <person name="Ning Z."/>
            <person name="Herrero J."/>
            <person name="Searle S.M."/>
            <person name="Enright A."/>
            <person name="Geisler R."/>
            <person name="Plasterk R.H."/>
            <person name="Lee C."/>
            <person name="Westerfield M."/>
            <person name="de Jong P.J."/>
            <person name="Zon L.I."/>
            <person name="Postlethwait J.H."/>
            <person name="Nusslein-Volhard C."/>
            <person name="Hubbard T.J."/>
            <person name="Roest Crollius H."/>
            <person name="Rogers J."/>
            <person name="Stemple D.L."/>
        </authorList>
    </citation>
    <scope>NUCLEOTIDE SEQUENCE [LARGE SCALE GENOMIC DNA]</scope>
    <source>
        <strain evidence="4">Tuebingen</strain>
    </source>
</reference>
<dbReference type="Ensembl" id="ENSDART00000192411.1">
    <property type="protein sequence ID" value="ENSDARP00000150802.1"/>
    <property type="gene ID" value="ENSDARG00000111840.1"/>
</dbReference>
<reference evidence="6" key="3">
    <citation type="journal article" date="2008" name="BMC Genomics">
        <title>Extensive expansion and diversification of the chemokine gene family in zebrafish: identification of a novel chemokine subfamily CX.</title>
        <authorList>
            <person name="Nomiyama H."/>
            <person name="Hieshima K."/>
            <person name="Osada N."/>
            <person name="Kato-Unoki Y."/>
            <person name="Otsuka-Ono K."/>
            <person name="Takegawa S."/>
            <person name="Izawa T."/>
            <person name="Yoshizawa A."/>
            <person name="Kikuchi Y."/>
            <person name="Tanase S."/>
            <person name="Miura R."/>
            <person name="Kusuda J."/>
            <person name="Nakao M."/>
            <person name="Yoshie O."/>
        </authorList>
    </citation>
    <scope>NUCLEOTIDE SEQUENCE</scope>
    <source>
        <strain evidence="6">Tuebingen</strain>
    </source>
</reference>
<feature type="signal peptide" evidence="2">
    <location>
        <begin position="1"/>
        <end position="30"/>
    </location>
</feature>
<dbReference type="OrthoDB" id="9948647at2759"/>
<reference evidence="6" key="9">
    <citation type="journal article" date="2017" name="Development">
        <title>Loss of DNA methylation in zebrafish embryos activates retrotransposons to trigger antiviral signaling.</title>
        <authorList>
            <person name="Chernyavskaya Y."/>
            <person name="Mudbhary R."/>
            <person name="Zhang C."/>
            <person name="Tokarz D."/>
            <person name="Jacob V."/>
            <person name="Gopinath S."/>
            <person name="Sun X."/>
            <person name="Wang S."/>
            <person name="Magnani E."/>
            <person name="Madakashira B.P."/>
            <person name="Yoder J.A."/>
            <person name="Hoshida Y."/>
            <person name="Sadler K.C."/>
        </authorList>
    </citation>
    <scope>NUCLEOTIDE SEQUENCE</scope>
    <source>
        <strain evidence="6">Tuebingen</strain>
    </source>
</reference>
<dbReference type="InterPro" id="IPR036048">
    <property type="entry name" value="Interleukin_8-like_sf"/>
</dbReference>
<evidence type="ECO:0000256" key="1">
    <source>
        <dbReference type="ARBA" id="ARBA00022514"/>
    </source>
</evidence>
<dbReference type="AlphaFoldDB" id="A0A2R8Q8Y8"/>
<reference evidence="6" key="13">
    <citation type="submission" date="2025-04" db="UniProtKB">
        <authorList>
            <consortium name="RefSeq"/>
        </authorList>
    </citation>
    <scope>IDENTIFICATION</scope>
    <source>
        <strain evidence="6">Tuebingen</strain>
    </source>
</reference>
<dbReference type="InterPro" id="IPR001811">
    <property type="entry name" value="Chemokine_IL8-like_dom"/>
</dbReference>
<evidence type="ECO:0000313" key="4">
    <source>
        <dbReference type="Ensembl" id="ENSDARP00000150802"/>
    </source>
</evidence>
<reference evidence="6" key="2">
    <citation type="journal article" date="2006" name="J. Immunol.">
        <title>Defining the origins and evolution of the chemokine/chemokine receptor system.</title>
        <authorList>
            <person name="DeVries M.E."/>
            <person name="Kelvin A.A."/>
            <person name="Xu L."/>
            <person name="Ran L."/>
            <person name="Robinson J."/>
            <person name="Kelvin D.J."/>
        </authorList>
    </citation>
    <scope>NUCLEOTIDE SEQUENCE</scope>
    <source>
        <strain evidence="6">Tuebingen</strain>
    </source>
</reference>
<name>A0A2R8Q8Y8_DANRE</name>
<dbReference type="GO" id="GO:0005615">
    <property type="term" value="C:extracellular space"/>
    <property type="evidence" value="ECO:0007669"/>
    <property type="project" value="UniProtKB-KW"/>
</dbReference>
<reference evidence="6" key="1">
    <citation type="journal article" date="2004" name="Eur. J. Biochem.">
        <title>Three novel carp CXC chemokines are expressed early in ontogeny and at nonimmune sites.</title>
        <authorList>
            <person name="Huising M.O."/>
            <person name="van der Meulen T."/>
            <person name="Flik G."/>
            <person name="Verburg-van Kemenade B.M."/>
        </authorList>
    </citation>
    <scope>NUCLEOTIDE SEQUENCE</scope>
    <source>
        <strain evidence="6">Tuebingen</strain>
    </source>
</reference>
<dbReference type="STRING" id="7955.ENSDARP00000150802"/>
<feature type="chain" id="PRO_5044578676" evidence="2">
    <location>
        <begin position="31"/>
        <end position="120"/>
    </location>
</feature>
<evidence type="ECO:0000313" key="6">
    <source>
        <dbReference type="RefSeq" id="NP_001315019.1"/>
    </source>
</evidence>
<dbReference type="Gene3D" id="2.40.50.40">
    <property type="match status" value="1"/>
</dbReference>
<dbReference type="OMA" id="CECVKET"/>
<evidence type="ECO:0000313" key="7">
    <source>
        <dbReference type="ZFIN" id="ZDB-GENE-090303-1"/>
    </source>
</evidence>